<reference evidence="8 9" key="1">
    <citation type="submission" date="2014-01" db="EMBL/GenBank/DDBJ databases">
        <title>Roseivivax halodurans JCM 10272 Genome Sequencing.</title>
        <authorList>
            <person name="Lai Q."/>
            <person name="Li G."/>
            <person name="Shao Z."/>
        </authorList>
    </citation>
    <scope>NUCLEOTIDE SEQUENCE [LARGE SCALE GENOMIC DNA]</scope>
    <source>
        <strain evidence="8 9">JCM 10272</strain>
    </source>
</reference>
<dbReference type="Pfam" id="PF03705">
    <property type="entry name" value="CheR_N"/>
    <property type="match status" value="1"/>
</dbReference>
<keyword evidence="3 5" id="KW-0808">Transferase</keyword>
<gene>
    <name evidence="8" type="ORF">OCH239_01930</name>
</gene>
<evidence type="ECO:0000256" key="3">
    <source>
        <dbReference type="ARBA" id="ARBA00022679"/>
    </source>
</evidence>
<dbReference type="EMBL" id="JALZ01000001">
    <property type="protein sequence ID" value="ETX16607.1"/>
    <property type="molecule type" value="Genomic_DNA"/>
</dbReference>
<feature type="binding site" evidence="6">
    <location>
        <position position="89"/>
    </location>
    <ligand>
        <name>S-adenosyl-L-methionine</name>
        <dbReference type="ChEBI" id="CHEBI:59789"/>
    </ligand>
</feature>
<dbReference type="InterPro" id="IPR000780">
    <property type="entry name" value="CheR_MeTrfase"/>
</dbReference>
<dbReference type="InterPro" id="IPR026024">
    <property type="entry name" value="Chemotaxis_MeTrfase_CheR"/>
</dbReference>
<dbReference type="PIRSF" id="PIRSF000410">
    <property type="entry name" value="CheR"/>
    <property type="match status" value="1"/>
</dbReference>
<dbReference type="Proteomes" id="UP000022447">
    <property type="component" value="Unassembled WGS sequence"/>
</dbReference>
<dbReference type="SMART" id="SM00138">
    <property type="entry name" value="MeTrc"/>
    <property type="match status" value="1"/>
</dbReference>
<dbReference type="EC" id="2.1.1.80" evidence="5"/>
<feature type="binding site" evidence="6">
    <location>
        <position position="93"/>
    </location>
    <ligand>
        <name>S-adenosyl-L-methionine</name>
        <dbReference type="ChEBI" id="CHEBI:59789"/>
    </ligand>
</feature>
<name>X7EL09_9RHOB</name>
<evidence type="ECO:0000256" key="5">
    <source>
        <dbReference type="PIRNR" id="PIRNR000410"/>
    </source>
</evidence>
<feature type="domain" description="CheR-type methyltransferase" evidence="7">
    <location>
        <begin position="10"/>
        <end position="287"/>
    </location>
</feature>
<dbReference type="GO" id="GO:0032259">
    <property type="term" value="P:methylation"/>
    <property type="evidence" value="ECO:0007669"/>
    <property type="project" value="UniProtKB-KW"/>
</dbReference>
<feature type="binding site" evidence="6">
    <location>
        <begin position="230"/>
        <end position="231"/>
    </location>
    <ligand>
        <name>S-adenosyl-L-methionine</name>
        <dbReference type="ChEBI" id="CHEBI:59789"/>
    </ligand>
</feature>
<evidence type="ECO:0000256" key="4">
    <source>
        <dbReference type="ARBA" id="ARBA00022691"/>
    </source>
</evidence>
<evidence type="ECO:0000256" key="1">
    <source>
        <dbReference type="ARBA" id="ARBA00001541"/>
    </source>
</evidence>
<protein>
    <recommendedName>
        <fullName evidence="5">Chemotaxis protein methyltransferase</fullName>
        <ecNumber evidence="5">2.1.1.80</ecNumber>
    </recommendedName>
</protein>
<dbReference type="SUPFAM" id="SSF47757">
    <property type="entry name" value="Chemotaxis receptor methyltransferase CheR, N-terminal domain"/>
    <property type="match status" value="1"/>
</dbReference>
<evidence type="ECO:0000256" key="6">
    <source>
        <dbReference type="PIRSR" id="PIRSR000410-1"/>
    </source>
</evidence>
<sequence length="297" mass="33427">MTEMSGATRMKSAETEFTDADFRSIAGMLHEHSGISLGEENRPLVFSRQSKHLRRLGLSRFGDYIALVRRADQAEERYRMITSLTTHTTRFFREGQHFEYLATELMPRLGEAARRGKRLRFWSAGCSTGEEAYSIAATVLQALPDAGRCDVRVLATDISREVLTVAEGGRYRNAGLSGIPEHIAPILLEPDPDADYVRIAKPVRDLVTFRYLNFVEPWPLSGPFDAIFCRNVAIYMAEDMQARVWAGLESVLGPEGVLFIGHSERLGPEFRDRLELCDKTTFRRVGSARASSDCRTD</sequence>
<dbReference type="InterPro" id="IPR050903">
    <property type="entry name" value="Bact_Chemotaxis_MeTrfase"/>
</dbReference>
<comment type="catalytic activity">
    <reaction evidence="1 5">
        <text>L-glutamyl-[protein] + S-adenosyl-L-methionine = [protein]-L-glutamate 5-O-methyl ester + S-adenosyl-L-homocysteine</text>
        <dbReference type="Rhea" id="RHEA:24452"/>
        <dbReference type="Rhea" id="RHEA-COMP:10208"/>
        <dbReference type="Rhea" id="RHEA-COMP:10311"/>
        <dbReference type="ChEBI" id="CHEBI:29973"/>
        <dbReference type="ChEBI" id="CHEBI:57856"/>
        <dbReference type="ChEBI" id="CHEBI:59789"/>
        <dbReference type="ChEBI" id="CHEBI:82795"/>
        <dbReference type="EC" id="2.1.1.80"/>
    </reaction>
</comment>
<dbReference type="AlphaFoldDB" id="X7EL09"/>
<dbReference type="InterPro" id="IPR022641">
    <property type="entry name" value="CheR_N"/>
</dbReference>
<feature type="binding site" evidence="6">
    <location>
        <position position="131"/>
    </location>
    <ligand>
        <name>S-adenosyl-L-methionine</name>
        <dbReference type="ChEBI" id="CHEBI:59789"/>
    </ligand>
</feature>
<dbReference type="CDD" id="cd02440">
    <property type="entry name" value="AdoMet_MTases"/>
    <property type="match status" value="1"/>
</dbReference>
<dbReference type="eggNOG" id="COG1352">
    <property type="taxonomic scope" value="Bacteria"/>
</dbReference>
<dbReference type="PRINTS" id="PR00996">
    <property type="entry name" value="CHERMTFRASE"/>
</dbReference>
<evidence type="ECO:0000313" key="8">
    <source>
        <dbReference type="EMBL" id="ETX16607.1"/>
    </source>
</evidence>
<dbReference type="RefSeq" id="WP_051489148.1">
    <property type="nucleotide sequence ID" value="NZ_JALZ01000001.1"/>
</dbReference>
<comment type="function">
    <text evidence="5">Methylation of the membrane-bound methyl-accepting chemotaxis proteins (MCP) to form gamma-glutamyl methyl ester residues in MCP.</text>
</comment>
<evidence type="ECO:0000313" key="9">
    <source>
        <dbReference type="Proteomes" id="UP000022447"/>
    </source>
</evidence>
<dbReference type="Pfam" id="PF01739">
    <property type="entry name" value="CheR"/>
    <property type="match status" value="1"/>
</dbReference>
<evidence type="ECO:0000256" key="2">
    <source>
        <dbReference type="ARBA" id="ARBA00022603"/>
    </source>
</evidence>
<evidence type="ECO:0000259" key="7">
    <source>
        <dbReference type="PROSITE" id="PS50123"/>
    </source>
</evidence>
<dbReference type="InterPro" id="IPR029063">
    <property type="entry name" value="SAM-dependent_MTases_sf"/>
</dbReference>
<dbReference type="PROSITE" id="PS50123">
    <property type="entry name" value="CHER"/>
    <property type="match status" value="1"/>
</dbReference>
<dbReference type="GO" id="GO:0008983">
    <property type="term" value="F:protein-glutamate O-methyltransferase activity"/>
    <property type="evidence" value="ECO:0007669"/>
    <property type="project" value="UniProtKB-EC"/>
</dbReference>
<dbReference type="PANTHER" id="PTHR24422:SF19">
    <property type="entry name" value="CHEMOTAXIS PROTEIN METHYLTRANSFERASE"/>
    <property type="match status" value="1"/>
</dbReference>
<accession>X7EL09</accession>
<proteinExistence type="predicted"/>
<dbReference type="OrthoDB" id="9816309at2"/>
<dbReference type="InterPro" id="IPR022642">
    <property type="entry name" value="CheR_C"/>
</dbReference>
<keyword evidence="4 5" id="KW-0949">S-adenosyl-L-methionine</keyword>
<dbReference type="Gene3D" id="1.10.155.10">
    <property type="entry name" value="Chemotaxis receptor methyltransferase CheR, N-terminal domain"/>
    <property type="match status" value="1"/>
</dbReference>
<keyword evidence="9" id="KW-1185">Reference proteome</keyword>
<keyword evidence="2 5" id="KW-0489">Methyltransferase</keyword>
<feature type="binding site" evidence="6">
    <location>
        <position position="157"/>
    </location>
    <ligand>
        <name>S-adenosyl-L-methionine</name>
        <dbReference type="ChEBI" id="CHEBI:59789"/>
    </ligand>
</feature>
<organism evidence="8 9">
    <name type="scientific">Roseivivax halodurans JCM 10272</name>
    <dbReference type="NCBI Taxonomy" id="1449350"/>
    <lineage>
        <taxon>Bacteria</taxon>
        <taxon>Pseudomonadati</taxon>
        <taxon>Pseudomonadota</taxon>
        <taxon>Alphaproteobacteria</taxon>
        <taxon>Rhodobacterales</taxon>
        <taxon>Roseobacteraceae</taxon>
        <taxon>Roseivivax</taxon>
    </lineage>
</organism>
<dbReference type="PATRIC" id="fig|1449350.3.peg.391"/>
<dbReference type="PANTHER" id="PTHR24422">
    <property type="entry name" value="CHEMOTAXIS PROTEIN METHYLTRANSFERASE"/>
    <property type="match status" value="1"/>
</dbReference>
<comment type="caution">
    <text evidence="8">The sequence shown here is derived from an EMBL/GenBank/DDBJ whole genome shotgun (WGS) entry which is preliminary data.</text>
</comment>
<dbReference type="Gene3D" id="3.40.50.150">
    <property type="entry name" value="Vaccinia Virus protein VP39"/>
    <property type="match status" value="1"/>
</dbReference>
<dbReference type="SUPFAM" id="SSF53335">
    <property type="entry name" value="S-adenosyl-L-methionine-dependent methyltransferases"/>
    <property type="match status" value="1"/>
</dbReference>
<dbReference type="STRING" id="1449350.OCH239_01930"/>
<dbReference type="InterPro" id="IPR036804">
    <property type="entry name" value="CheR_N_sf"/>
</dbReference>